<keyword evidence="8" id="KW-0539">Nucleus</keyword>
<feature type="region of interest" description="Disordered" evidence="10">
    <location>
        <begin position="1"/>
        <end position="47"/>
    </location>
</feature>
<dbReference type="InterPro" id="IPR032319">
    <property type="entry name" value="CLP1_P"/>
</dbReference>
<feature type="domain" description="Clp1 P-loop" evidence="11">
    <location>
        <begin position="349"/>
        <end position="484"/>
    </location>
</feature>
<feature type="domain" description="NOL9 N-terminal" evidence="12">
    <location>
        <begin position="162"/>
        <end position="314"/>
    </location>
</feature>
<dbReference type="Gene3D" id="3.40.50.300">
    <property type="entry name" value="P-loop containing nucleotide triphosphate hydrolases"/>
    <property type="match status" value="1"/>
</dbReference>
<comment type="subcellular location">
    <subcellularLocation>
        <location evidence="1">Nucleus</location>
        <location evidence="1">Nucleolus</location>
    </subcellularLocation>
</comment>
<feature type="compositionally biased region" description="Acidic residues" evidence="10">
    <location>
        <begin position="31"/>
        <end position="47"/>
    </location>
</feature>
<evidence type="ECO:0000256" key="4">
    <source>
        <dbReference type="ARBA" id="ARBA00022679"/>
    </source>
</evidence>
<dbReference type="GO" id="GO:0000448">
    <property type="term" value="P:cleavage in ITS2 between 5.8S rRNA and LSU-rRNA of tricistronic rRNA transcript (SSU-rRNA, 5.8S rRNA, LSU-rRNA)"/>
    <property type="evidence" value="ECO:0007669"/>
    <property type="project" value="TreeGrafter"/>
</dbReference>
<dbReference type="Pfam" id="PF24419">
    <property type="entry name" value="Cupin_NOL9"/>
    <property type="match status" value="1"/>
</dbReference>
<feature type="domain" description="NOL9 C-terminal" evidence="13">
    <location>
        <begin position="570"/>
        <end position="659"/>
    </location>
</feature>
<dbReference type="InterPro" id="IPR027417">
    <property type="entry name" value="P-loop_NTPase"/>
</dbReference>
<keyword evidence="6" id="KW-0418">Kinase</keyword>
<evidence type="ECO:0000256" key="9">
    <source>
        <dbReference type="ARBA" id="ARBA00071212"/>
    </source>
</evidence>
<reference evidence="14" key="1">
    <citation type="submission" date="2018-01" db="EMBL/GenBank/DDBJ databases">
        <title>An insight into the sialome of Amazonian anophelines.</title>
        <authorList>
            <person name="Ribeiro J.M."/>
            <person name="Scarpassa V."/>
            <person name="Calvo E."/>
        </authorList>
    </citation>
    <scope>NUCLEOTIDE SEQUENCE</scope>
    <source>
        <tissue evidence="14">Salivary glands</tissue>
    </source>
</reference>
<dbReference type="InterPro" id="IPR045116">
    <property type="entry name" value="Clp1/Grc3"/>
</dbReference>
<name>A0A2M4BFP2_9DIPT</name>
<evidence type="ECO:0000256" key="5">
    <source>
        <dbReference type="ARBA" id="ARBA00022741"/>
    </source>
</evidence>
<evidence type="ECO:0000256" key="6">
    <source>
        <dbReference type="ARBA" id="ARBA00022777"/>
    </source>
</evidence>
<dbReference type="SUPFAM" id="SSF52540">
    <property type="entry name" value="P-loop containing nucleoside triphosphate hydrolases"/>
    <property type="match status" value="1"/>
</dbReference>
<dbReference type="InterPro" id="IPR057570">
    <property type="entry name" value="NOL9_C"/>
</dbReference>
<evidence type="ECO:0000256" key="7">
    <source>
        <dbReference type="ARBA" id="ARBA00022840"/>
    </source>
</evidence>
<keyword evidence="7" id="KW-0067">ATP-binding</keyword>
<evidence type="ECO:0000313" key="14">
    <source>
        <dbReference type="EMBL" id="MBW51813.1"/>
    </source>
</evidence>
<feature type="region of interest" description="Disordered" evidence="10">
    <location>
        <begin position="68"/>
        <end position="108"/>
    </location>
</feature>
<feature type="compositionally biased region" description="Acidic residues" evidence="10">
    <location>
        <begin position="88"/>
        <end position="100"/>
    </location>
</feature>
<evidence type="ECO:0000256" key="1">
    <source>
        <dbReference type="ARBA" id="ARBA00004604"/>
    </source>
</evidence>
<feature type="region of interest" description="Disordered" evidence="10">
    <location>
        <begin position="688"/>
        <end position="709"/>
    </location>
</feature>
<dbReference type="GO" id="GO:0005730">
    <property type="term" value="C:nucleolus"/>
    <property type="evidence" value="ECO:0007669"/>
    <property type="project" value="UniProtKB-SubCell"/>
</dbReference>
<feature type="compositionally biased region" description="Basic and acidic residues" evidence="10">
    <location>
        <begin position="126"/>
        <end position="141"/>
    </location>
</feature>
<keyword evidence="5" id="KW-0547">Nucleotide-binding</keyword>
<evidence type="ECO:0000256" key="3">
    <source>
        <dbReference type="ARBA" id="ARBA00022552"/>
    </source>
</evidence>
<accession>A0A2M4BFP2</accession>
<dbReference type="InterPro" id="IPR057573">
    <property type="entry name" value="NOL9_N"/>
</dbReference>
<sequence length="709" mass="79469">MRTDVEEYDDDDDYASSEDSVQRYLNRDYATESETDEDYVPSSADEDLYIPRGAGKVYDCNDDTIEFENDEPQIIELPPDYGTPSKQDEDEEEATSESDASDSCPSLVPIYNEKGELIDDVKLLPGKGDHEEPVAEQKMSSDEETMPLDESEEEASDALENYHFYDAIDRHMSLVMMKKPLHLFGHVSVQALFGKVEIMGYTLDKAEKRTIYAARGYNAVNLTPVPDPETFHRPAFEAILQKLKSQFTRRTIDELLKLFNPTDYVLVLLDAELEKRDTVRIVHRYLEEYDLFPASNTTTSASLRATEYWLNVRLLEPRPDGTSKLPLFQANPAWSEVMLGTDSRLLVLGGKGAGKSTLCQFLLNRSIKTFGRILLIDLDIGQPLLTAPEMISATVLDVPLLGVASFTAVRQPVRCQLFGSLNVVTNPIFYMQNVRSLLEHCENTPLLRGIPWVINTMGYVSGFGEELTAAIMRLVQPTDVIQLTIPGARERGSENYRHAMTATFIQGYKFNILQNEIAPKLGQVLRYKHYPFEVCFDAQASPLAAPKRRNVSLMVQLVKILDEETECFTAVHPDSAPLDDLEVLITRDEYQPTKEMLPNVVNATLVYLCEKLEHELYSCLGVGIVRAVDDERRVHLIHSLTPQQLGRVKVLALCHTSLPSQISLKLQPTMKGTIPYLQNVSIKEIPPPPAAGAAPVASSLPEEPLPSGH</sequence>
<dbReference type="GO" id="GO:0005524">
    <property type="term" value="F:ATP binding"/>
    <property type="evidence" value="ECO:0007669"/>
    <property type="project" value="UniProtKB-KW"/>
</dbReference>
<comment type="similarity">
    <text evidence="2">Belongs to the Clp1 family. NOL9/GRC3 subfamily.</text>
</comment>
<dbReference type="Pfam" id="PF16575">
    <property type="entry name" value="CLP1_P"/>
    <property type="match status" value="1"/>
</dbReference>
<feature type="compositionally biased region" description="Acidic residues" evidence="10">
    <location>
        <begin position="1"/>
        <end position="16"/>
    </location>
</feature>
<dbReference type="AlphaFoldDB" id="A0A2M4BFP2"/>
<evidence type="ECO:0000259" key="11">
    <source>
        <dbReference type="Pfam" id="PF16575"/>
    </source>
</evidence>
<dbReference type="EMBL" id="GGFJ01002672">
    <property type="protein sequence ID" value="MBW51813.1"/>
    <property type="molecule type" value="Transcribed_RNA"/>
</dbReference>
<evidence type="ECO:0000256" key="10">
    <source>
        <dbReference type="SAM" id="MobiDB-lite"/>
    </source>
</evidence>
<evidence type="ECO:0000256" key="2">
    <source>
        <dbReference type="ARBA" id="ARBA00011003"/>
    </source>
</evidence>
<feature type="region of interest" description="Disordered" evidence="10">
    <location>
        <begin position="126"/>
        <end position="147"/>
    </location>
</feature>
<dbReference type="PANTHER" id="PTHR12755:SF3">
    <property type="entry name" value="POLYNUCLEOTIDE 5'-HYDROXYL-KINASE NOL9"/>
    <property type="match status" value="1"/>
</dbReference>
<dbReference type="Pfam" id="PF25467">
    <property type="entry name" value="NOL9_C"/>
    <property type="match status" value="1"/>
</dbReference>
<keyword evidence="3" id="KW-0698">rRNA processing</keyword>
<evidence type="ECO:0000256" key="8">
    <source>
        <dbReference type="ARBA" id="ARBA00023242"/>
    </source>
</evidence>
<dbReference type="GO" id="GO:0051731">
    <property type="term" value="F:polynucleotide 5'-hydroxyl-kinase activity"/>
    <property type="evidence" value="ECO:0007669"/>
    <property type="project" value="InterPro"/>
</dbReference>
<organism evidence="14">
    <name type="scientific">Anopheles marajoara</name>
    <dbReference type="NCBI Taxonomy" id="58244"/>
    <lineage>
        <taxon>Eukaryota</taxon>
        <taxon>Metazoa</taxon>
        <taxon>Ecdysozoa</taxon>
        <taxon>Arthropoda</taxon>
        <taxon>Hexapoda</taxon>
        <taxon>Insecta</taxon>
        <taxon>Pterygota</taxon>
        <taxon>Neoptera</taxon>
        <taxon>Endopterygota</taxon>
        <taxon>Diptera</taxon>
        <taxon>Nematocera</taxon>
        <taxon>Culicoidea</taxon>
        <taxon>Culicidae</taxon>
        <taxon>Anophelinae</taxon>
        <taxon>Anopheles</taxon>
    </lineage>
</organism>
<proteinExistence type="inferred from homology"/>
<protein>
    <recommendedName>
        <fullName evidence="9">Polynucleotide 5'-hydroxyl-kinase NOL9</fullName>
    </recommendedName>
</protein>
<evidence type="ECO:0000259" key="12">
    <source>
        <dbReference type="Pfam" id="PF24419"/>
    </source>
</evidence>
<evidence type="ECO:0000259" key="13">
    <source>
        <dbReference type="Pfam" id="PF25467"/>
    </source>
</evidence>
<dbReference type="PANTHER" id="PTHR12755">
    <property type="entry name" value="CLEAVAGE/POLYADENYLATION FACTOR IA SUBUNIT CLP1P"/>
    <property type="match status" value="1"/>
</dbReference>
<keyword evidence="4" id="KW-0808">Transferase</keyword>